<evidence type="ECO:0000256" key="1">
    <source>
        <dbReference type="SAM" id="Phobius"/>
    </source>
</evidence>
<keyword evidence="1" id="KW-0472">Membrane</keyword>
<dbReference type="AlphaFoldDB" id="A0A9X7J3P0"/>
<keyword evidence="1" id="KW-0812">Transmembrane</keyword>
<reference evidence="2 3" key="1">
    <citation type="submission" date="2018-03" db="EMBL/GenBank/DDBJ databases">
        <title>Genome sequence of Moorella stamsii DSM 26217.</title>
        <authorList>
            <person name="Poehlein A."/>
            <person name="Daniel R."/>
        </authorList>
    </citation>
    <scope>NUCLEOTIDE SEQUENCE [LARGE SCALE GENOMIC DNA]</scope>
    <source>
        <strain evidence="3">DSM 26217</strain>
    </source>
</reference>
<evidence type="ECO:0000313" key="2">
    <source>
        <dbReference type="EMBL" id="PRR74578.1"/>
    </source>
</evidence>
<comment type="caution">
    <text evidence="2">The sequence shown here is derived from an EMBL/GenBank/DDBJ whole genome shotgun (WGS) entry which is preliminary data.</text>
</comment>
<feature type="transmembrane region" description="Helical" evidence="1">
    <location>
        <begin position="6"/>
        <end position="27"/>
    </location>
</feature>
<keyword evidence="1" id="KW-1133">Transmembrane helix</keyword>
<dbReference type="EMBL" id="PVXL01000029">
    <property type="protein sequence ID" value="PRR74578.1"/>
    <property type="molecule type" value="Genomic_DNA"/>
</dbReference>
<organism evidence="2 3">
    <name type="scientific">Neomoorella stamsii</name>
    <dbReference type="NCBI Taxonomy" id="1266720"/>
    <lineage>
        <taxon>Bacteria</taxon>
        <taxon>Bacillati</taxon>
        <taxon>Bacillota</taxon>
        <taxon>Clostridia</taxon>
        <taxon>Neomoorellales</taxon>
        <taxon>Neomoorellaceae</taxon>
        <taxon>Neomoorella</taxon>
    </lineage>
</organism>
<gene>
    <name evidence="2" type="ORF">MOST_10130</name>
</gene>
<accession>A0A9X7J3P0</accession>
<protein>
    <submittedName>
        <fullName evidence="2">Uncharacterized protein</fullName>
    </submittedName>
</protein>
<dbReference type="Proteomes" id="UP000239430">
    <property type="component" value="Unassembled WGS sequence"/>
</dbReference>
<evidence type="ECO:0000313" key="3">
    <source>
        <dbReference type="Proteomes" id="UP000239430"/>
    </source>
</evidence>
<keyword evidence="3" id="KW-1185">Reference proteome</keyword>
<proteinExistence type="predicted"/>
<sequence>MIGIAEAIQLVIAVVLFISLVVSIVNLRK</sequence>
<name>A0A9X7J3P0_9FIRM</name>